<accession>A0A813DAC0</accession>
<feature type="domain" description="Zinc finger Sec23/Sec24-type" evidence="2">
    <location>
        <begin position="142"/>
        <end position="179"/>
    </location>
</feature>
<proteinExistence type="predicted"/>
<evidence type="ECO:0000259" key="3">
    <source>
        <dbReference type="Pfam" id="PF08033"/>
    </source>
</evidence>
<dbReference type="Pfam" id="PF04810">
    <property type="entry name" value="zf-Sec23_Sec24"/>
    <property type="match status" value="1"/>
</dbReference>
<evidence type="ECO:0000259" key="2">
    <source>
        <dbReference type="Pfam" id="PF04810"/>
    </source>
</evidence>
<dbReference type="GO" id="GO:0030127">
    <property type="term" value="C:COPII vesicle coat"/>
    <property type="evidence" value="ECO:0007669"/>
    <property type="project" value="InterPro"/>
</dbReference>
<feature type="domain" description="Sec23/Sec24 beta-sandwich" evidence="3">
    <location>
        <begin position="500"/>
        <end position="592"/>
    </location>
</feature>
<dbReference type="SUPFAM" id="SSF82919">
    <property type="entry name" value="Zn-finger domain of Sec23/24"/>
    <property type="match status" value="1"/>
</dbReference>
<dbReference type="GO" id="GO:0008270">
    <property type="term" value="F:zinc ion binding"/>
    <property type="evidence" value="ECO:0007669"/>
    <property type="project" value="InterPro"/>
</dbReference>
<evidence type="ECO:0000256" key="1">
    <source>
        <dbReference type="SAM" id="MobiDB-lite"/>
    </source>
</evidence>
<dbReference type="Gene3D" id="1.20.120.730">
    <property type="entry name" value="Sec23/Sec24 helical domain"/>
    <property type="match status" value="1"/>
</dbReference>
<dbReference type="InterPro" id="IPR006895">
    <property type="entry name" value="Znf_Sec23_Sec24"/>
</dbReference>
<dbReference type="Pfam" id="PF08033">
    <property type="entry name" value="Sec23_BS"/>
    <property type="match status" value="1"/>
</dbReference>
<dbReference type="GO" id="GO:0000149">
    <property type="term" value="F:SNARE binding"/>
    <property type="evidence" value="ECO:0007669"/>
    <property type="project" value="TreeGrafter"/>
</dbReference>
<feature type="compositionally biased region" description="Low complexity" evidence="1">
    <location>
        <begin position="333"/>
        <end position="347"/>
    </location>
</feature>
<sequence length="893" mass="96722">MAPMSTPTRRPTWRGDVSGSPASRRVNRSGDVTSSVTMDPAGHPEKLPRPVCGIDSEAVYGSILQESPQEGCSPAGSPSPKNVTVAREKNAARQFLWLTQESVMMKADASSLPLPLAAVLAPFADSADCTSLPLSDVGAEEPLRCPRCRCYVNPHFRWSLRNAQKFECNMCGHNLDVPETFLEEMELNGQTADEDHHPELVFGSVDFTAEGFSDDRPTGSSVPLVCFAIETSAAAVASGFTPAVLDALEQAFDVEELPLERPVCFLTYDDEEVTFYAPTRSGRFRSVAMTDLDEPFLPLHMNQMLLDLADTEGQAMVLDMICNLRQVLCTGDSSSSATRTSGASSPSFCLEEESPASERRSSGRAALRLAVEALSGGAGGDVLLFQASSTWSASPKASASASPRKAPALPADASPKALPREELAADNFLEETRLACIRGGVAISCVTAPALPEHVDAAQLHWLPFRTGGDTLHLPSFSSASATLLTCQVGHWLKKMQASAYRCVVKLRCSKGLQCRDLVAPWPAAASSEDRSAFELPRISPDTSVAFILRPDYDAESDEDYRKERRYPCVQAAILYTNTKGERLLRTHTSSMGIATSVRQVFQHINIAPLMTVLLKQAATLALDQSSVAKPTLPGDFLLEFCLQVLSTYRRKCVDWASSSKALVIGRRLLLLPIYVLVARKLLYSVSSMEDKEQAEETLQRLLRMPIHSAMAALYPRVYPLPAPVHDGADLPRSSPAMEEQVSRGPSAAYLITNGLGIWYHQTGAGTPEGESDLRANAVKLAERIREELQPSPAWAPLVELSRLPDSLATPQAAGDESPSKGRPRFGSQSPSKGRTPGSGGRTPSACTSDSISWPEKVLLSTLFVEDEGVTEMSYAQWVEFLFEQVGLMLPPA</sequence>
<keyword evidence="5" id="KW-1185">Reference proteome</keyword>
<dbReference type="OrthoDB" id="49016at2759"/>
<reference evidence="4" key="1">
    <citation type="submission" date="2021-02" db="EMBL/GenBank/DDBJ databases">
        <authorList>
            <person name="Dougan E. K."/>
            <person name="Rhodes N."/>
            <person name="Thang M."/>
            <person name="Chan C."/>
        </authorList>
    </citation>
    <scope>NUCLEOTIDE SEQUENCE</scope>
</reference>
<dbReference type="OMA" id="CVVKLRC"/>
<dbReference type="SUPFAM" id="SSF53300">
    <property type="entry name" value="vWA-like"/>
    <property type="match status" value="1"/>
</dbReference>
<dbReference type="InterPro" id="IPR036174">
    <property type="entry name" value="Znf_Sec23_Sec24_sf"/>
</dbReference>
<comment type="caution">
    <text evidence="4">The sequence shown here is derived from an EMBL/GenBank/DDBJ whole genome shotgun (WGS) entry which is preliminary data.</text>
</comment>
<dbReference type="Gene3D" id="3.40.20.10">
    <property type="entry name" value="Severin"/>
    <property type="match status" value="1"/>
</dbReference>
<dbReference type="InterPro" id="IPR029006">
    <property type="entry name" value="ADF-H/Gelsolin-like_dom_sf"/>
</dbReference>
<feature type="region of interest" description="Disordered" evidence="1">
    <location>
        <begin position="808"/>
        <end position="850"/>
    </location>
</feature>
<dbReference type="InterPro" id="IPR012990">
    <property type="entry name" value="Beta-sandwich_Sec23_24"/>
</dbReference>
<evidence type="ECO:0008006" key="6">
    <source>
        <dbReference type="Google" id="ProtNLM"/>
    </source>
</evidence>
<dbReference type="InterPro" id="IPR036465">
    <property type="entry name" value="vWFA_dom_sf"/>
</dbReference>
<gene>
    <name evidence="4" type="ORF">PGLA1383_LOCUS2104</name>
</gene>
<name>A0A813DAC0_POLGL</name>
<dbReference type="Gene3D" id="3.40.50.410">
    <property type="entry name" value="von Willebrand factor, type A domain"/>
    <property type="match status" value="1"/>
</dbReference>
<feature type="region of interest" description="Disordered" evidence="1">
    <location>
        <begin position="332"/>
        <end position="362"/>
    </location>
</feature>
<dbReference type="Gene3D" id="2.60.40.1670">
    <property type="entry name" value="beta-sandwich domain of Sec23/24"/>
    <property type="match status" value="1"/>
</dbReference>
<dbReference type="PANTHER" id="PTHR13803">
    <property type="entry name" value="SEC24-RELATED PROTEIN"/>
    <property type="match status" value="1"/>
</dbReference>
<evidence type="ECO:0000313" key="4">
    <source>
        <dbReference type="EMBL" id="CAE8583120.1"/>
    </source>
</evidence>
<organism evidence="4 5">
    <name type="scientific">Polarella glacialis</name>
    <name type="common">Dinoflagellate</name>
    <dbReference type="NCBI Taxonomy" id="89957"/>
    <lineage>
        <taxon>Eukaryota</taxon>
        <taxon>Sar</taxon>
        <taxon>Alveolata</taxon>
        <taxon>Dinophyceae</taxon>
        <taxon>Suessiales</taxon>
        <taxon>Suessiaceae</taxon>
        <taxon>Polarella</taxon>
    </lineage>
</organism>
<dbReference type="EMBL" id="CAJNNV010000611">
    <property type="protein sequence ID" value="CAE8583120.1"/>
    <property type="molecule type" value="Genomic_DNA"/>
</dbReference>
<dbReference type="GO" id="GO:0090110">
    <property type="term" value="P:COPII-coated vesicle cargo loading"/>
    <property type="evidence" value="ECO:0007669"/>
    <property type="project" value="TreeGrafter"/>
</dbReference>
<dbReference type="InterPro" id="IPR050550">
    <property type="entry name" value="SEC23_SEC24_subfamily"/>
</dbReference>
<dbReference type="Gene3D" id="2.30.30.380">
    <property type="entry name" value="Zn-finger domain of Sec23/24"/>
    <property type="match status" value="1"/>
</dbReference>
<protein>
    <recommendedName>
        <fullName evidence="6">Protein transport protein SEC23</fullName>
    </recommendedName>
</protein>
<evidence type="ECO:0000313" key="5">
    <source>
        <dbReference type="Proteomes" id="UP000654075"/>
    </source>
</evidence>
<dbReference type="Proteomes" id="UP000654075">
    <property type="component" value="Unassembled WGS sequence"/>
</dbReference>
<dbReference type="GO" id="GO:0006886">
    <property type="term" value="P:intracellular protein transport"/>
    <property type="evidence" value="ECO:0007669"/>
    <property type="project" value="InterPro"/>
</dbReference>
<dbReference type="AlphaFoldDB" id="A0A813DAC0"/>
<dbReference type="SUPFAM" id="SSF81995">
    <property type="entry name" value="beta-sandwich domain of Sec23/24"/>
    <property type="match status" value="1"/>
</dbReference>
<feature type="region of interest" description="Disordered" evidence="1">
    <location>
        <begin position="1"/>
        <end position="50"/>
    </location>
</feature>
<dbReference type="GO" id="GO:0070971">
    <property type="term" value="C:endoplasmic reticulum exit site"/>
    <property type="evidence" value="ECO:0007669"/>
    <property type="project" value="TreeGrafter"/>
</dbReference>